<evidence type="ECO:0000256" key="1">
    <source>
        <dbReference type="SAM" id="MobiDB-lite"/>
    </source>
</evidence>
<evidence type="ECO:0000313" key="3">
    <source>
        <dbReference type="Proteomes" id="UP000268014"/>
    </source>
</evidence>
<reference evidence="4" key="1">
    <citation type="submission" date="2017-02" db="UniProtKB">
        <authorList>
            <consortium name="WormBaseParasite"/>
        </authorList>
    </citation>
    <scope>IDENTIFICATION</scope>
</reference>
<feature type="region of interest" description="Disordered" evidence="1">
    <location>
        <begin position="1"/>
        <end position="59"/>
    </location>
</feature>
<sequence length="94" mass="10641">MNQDNRDQPMEDGHEESLVEPGQEEPQRVNKSTRPNTMPKSGHCAKAPLKGRRPSRRGETLLNAVGQRIFAIKTALDRTCNGLEQVCDRRKDLM</sequence>
<dbReference type="WBParaSite" id="HPLM_0000822301-mRNA-1">
    <property type="protein sequence ID" value="HPLM_0000822301-mRNA-1"/>
    <property type="gene ID" value="HPLM_0000822301"/>
</dbReference>
<evidence type="ECO:0000313" key="4">
    <source>
        <dbReference type="WBParaSite" id="HPLM_0000822301-mRNA-1"/>
    </source>
</evidence>
<dbReference type="EMBL" id="UZAF01016811">
    <property type="protein sequence ID" value="VDO34204.1"/>
    <property type="molecule type" value="Genomic_DNA"/>
</dbReference>
<protein>
    <submittedName>
        <fullName evidence="2 4">Uncharacterized protein</fullName>
    </submittedName>
</protein>
<reference evidence="2 3" key="2">
    <citation type="submission" date="2018-11" db="EMBL/GenBank/DDBJ databases">
        <authorList>
            <consortium name="Pathogen Informatics"/>
        </authorList>
    </citation>
    <scope>NUCLEOTIDE SEQUENCE [LARGE SCALE GENOMIC DNA]</scope>
    <source>
        <strain evidence="2 3">MHpl1</strain>
    </source>
</reference>
<feature type="compositionally biased region" description="Basic and acidic residues" evidence="1">
    <location>
        <begin position="1"/>
        <end position="17"/>
    </location>
</feature>
<keyword evidence="3" id="KW-1185">Reference proteome</keyword>
<dbReference type="Proteomes" id="UP000268014">
    <property type="component" value="Unassembled WGS sequence"/>
</dbReference>
<organism evidence="4">
    <name type="scientific">Haemonchus placei</name>
    <name type="common">Barber's pole worm</name>
    <dbReference type="NCBI Taxonomy" id="6290"/>
    <lineage>
        <taxon>Eukaryota</taxon>
        <taxon>Metazoa</taxon>
        <taxon>Ecdysozoa</taxon>
        <taxon>Nematoda</taxon>
        <taxon>Chromadorea</taxon>
        <taxon>Rhabditida</taxon>
        <taxon>Rhabditina</taxon>
        <taxon>Rhabditomorpha</taxon>
        <taxon>Strongyloidea</taxon>
        <taxon>Trichostrongylidae</taxon>
        <taxon>Haemonchus</taxon>
    </lineage>
</organism>
<accession>A0A0N4WCI0</accession>
<evidence type="ECO:0000313" key="2">
    <source>
        <dbReference type="EMBL" id="VDO34204.1"/>
    </source>
</evidence>
<name>A0A0N4WCI0_HAEPC</name>
<proteinExistence type="predicted"/>
<dbReference type="AlphaFoldDB" id="A0A0N4WCI0"/>
<gene>
    <name evidence="2" type="ORF">HPLM_LOCUS8215</name>
</gene>
<dbReference type="OrthoDB" id="10400070at2759"/>
<feature type="compositionally biased region" description="Polar residues" evidence="1">
    <location>
        <begin position="29"/>
        <end position="39"/>
    </location>
</feature>